<sequence>MLIGYLSNDASEAFDQFANAADCSREEARLAMVGALIADVAPTDLDTFLHNVTMLARVDPASVLQ</sequence>
<protein>
    <submittedName>
        <fullName evidence="1">Uncharacterized protein</fullName>
    </submittedName>
</protein>
<keyword evidence="2" id="KW-1185">Reference proteome</keyword>
<dbReference type="Proteomes" id="UP000059074">
    <property type="component" value="Unassembled WGS sequence"/>
</dbReference>
<accession>A0A125NVU9</accession>
<dbReference type="AlphaFoldDB" id="A0A125NVU9"/>
<reference evidence="1 2" key="1">
    <citation type="submission" date="2015-10" db="EMBL/GenBank/DDBJ databases">
        <title>Transcriptomic analysis of a linuron degrading triple-species bacterial consortium.</title>
        <authorList>
            <person name="Albers P."/>
        </authorList>
    </citation>
    <scope>NUCLEOTIDE SEQUENCE [LARGE SCALE GENOMIC DNA]</scope>
    <source>
        <strain evidence="1 2">WDL6</strain>
    </source>
</reference>
<dbReference type="PATRIC" id="fig|121290.4.peg.3508"/>
<organism evidence="1 2">
    <name type="scientific">Hyphomicrobium sulfonivorans</name>
    <dbReference type="NCBI Taxonomy" id="121290"/>
    <lineage>
        <taxon>Bacteria</taxon>
        <taxon>Pseudomonadati</taxon>
        <taxon>Pseudomonadota</taxon>
        <taxon>Alphaproteobacteria</taxon>
        <taxon>Hyphomicrobiales</taxon>
        <taxon>Hyphomicrobiaceae</taxon>
        <taxon>Hyphomicrobium</taxon>
    </lineage>
</organism>
<evidence type="ECO:0000313" key="2">
    <source>
        <dbReference type="Proteomes" id="UP000059074"/>
    </source>
</evidence>
<gene>
    <name evidence="1" type="ORF">APY04_0814</name>
</gene>
<proteinExistence type="predicted"/>
<dbReference type="EMBL" id="LMTR01000028">
    <property type="protein sequence ID" value="KWT70753.1"/>
    <property type="molecule type" value="Genomic_DNA"/>
</dbReference>
<name>A0A125NVU9_HYPSL</name>
<comment type="caution">
    <text evidence="1">The sequence shown here is derived from an EMBL/GenBank/DDBJ whole genome shotgun (WGS) entry which is preliminary data.</text>
</comment>
<evidence type="ECO:0000313" key="1">
    <source>
        <dbReference type="EMBL" id="KWT70753.1"/>
    </source>
</evidence>
<dbReference type="STRING" id="121290.APY04_0814"/>